<dbReference type="Gene3D" id="3.40.630.30">
    <property type="match status" value="1"/>
</dbReference>
<feature type="domain" description="N-acetyltransferase" evidence="2">
    <location>
        <begin position="31"/>
        <end position="189"/>
    </location>
</feature>
<dbReference type="GO" id="GO:0016747">
    <property type="term" value="F:acyltransferase activity, transferring groups other than amino-acyl groups"/>
    <property type="evidence" value="ECO:0007669"/>
    <property type="project" value="InterPro"/>
</dbReference>
<dbReference type="InterPro" id="IPR016181">
    <property type="entry name" value="Acyl_CoA_acyltransferase"/>
</dbReference>
<gene>
    <name evidence="3" type="ORF">EIP75_09120</name>
</gene>
<dbReference type="CDD" id="cd04301">
    <property type="entry name" value="NAT_SF"/>
    <property type="match status" value="1"/>
</dbReference>
<proteinExistence type="predicted"/>
<organism evidence="3 4">
    <name type="scientific">Aquabacterium soli</name>
    <dbReference type="NCBI Taxonomy" id="2493092"/>
    <lineage>
        <taxon>Bacteria</taxon>
        <taxon>Pseudomonadati</taxon>
        <taxon>Pseudomonadota</taxon>
        <taxon>Betaproteobacteria</taxon>
        <taxon>Burkholderiales</taxon>
        <taxon>Aquabacterium</taxon>
    </lineage>
</organism>
<evidence type="ECO:0000313" key="4">
    <source>
        <dbReference type="Proteomes" id="UP000269265"/>
    </source>
</evidence>
<dbReference type="SUPFAM" id="SSF55729">
    <property type="entry name" value="Acyl-CoA N-acyltransferases (Nat)"/>
    <property type="match status" value="1"/>
</dbReference>
<dbReference type="EMBL" id="RSED01000006">
    <property type="protein sequence ID" value="RRS04754.1"/>
    <property type="molecule type" value="Genomic_DNA"/>
</dbReference>
<comment type="caution">
    <text evidence="3">The sequence shown here is derived from an EMBL/GenBank/DDBJ whole genome shotgun (WGS) entry which is preliminary data.</text>
</comment>
<dbReference type="PROSITE" id="PS51186">
    <property type="entry name" value="GNAT"/>
    <property type="match status" value="1"/>
</dbReference>
<accession>A0A3R8U4Z7</accession>
<dbReference type="Proteomes" id="UP000269265">
    <property type="component" value="Unassembled WGS sequence"/>
</dbReference>
<reference evidence="3 4" key="1">
    <citation type="submission" date="2018-12" db="EMBL/GenBank/DDBJ databases">
        <title>The whole draft genome of Aquabacterium sp. SJQ9.</title>
        <authorList>
            <person name="Sun L."/>
            <person name="Gao X."/>
            <person name="Chen W."/>
            <person name="Huang K."/>
        </authorList>
    </citation>
    <scope>NUCLEOTIDE SEQUENCE [LARGE SCALE GENOMIC DNA]</scope>
    <source>
        <strain evidence="3 4">SJQ9</strain>
    </source>
</reference>
<dbReference type="Pfam" id="PF00583">
    <property type="entry name" value="Acetyltransf_1"/>
    <property type="match status" value="1"/>
</dbReference>
<feature type="region of interest" description="Disordered" evidence="1">
    <location>
        <begin position="1"/>
        <end position="24"/>
    </location>
</feature>
<keyword evidence="3" id="KW-0808">Transferase</keyword>
<evidence type="ECO:0000313" key="3">
    <source>
        <dbReference type="EMBL" id="RRS04754.1"/>
    </source>
</evidence>
<keyword evidence="4" id="KW-1185">Reference proteome</keyword>
<evidence type="ECO:0000259" key="2">
    <source>
        <dbReference type="PROSITE" id="PS51186"/>
    </source>
</evidence>
<dbReference type="AlphaFoldDB" id="A0A3R8U4Z7"/>
<evidence type="ECO:0000256" key="1">
    <source>
        <dbReference type="SAM" id="MobiDB-lite"/>
    </source>
</evidence>
<dbReference type="OrthoDB" id="9178559at2"/>
<name>A0A3R8U4Z7_9BURK</name>
<dbReference type="InterPro" id="IPR000182">
    <property type="entry name" value="GNAT_dom"/>
</dbReference>
<sequence>MSELERFGMQSIPGKAERGDAPKRRPIPRWVPIRTLKARHRRRILDHLVQLDEHDRYLRFGSPAPLEQLSRYTASIDFKRDEVFGVFDRRLRLVAVAHLAALPGGAGPAGKRTPAMEFGVSVLPSGRGRGLGQRLFEHAIMHARNHGARALVIHALTENRPMLRIALRAGAQLQTEGADAEAWLSLPPDTLGSHLEGSLLAVSADLVFGIKRNALRIQQWIASLRGSL</sequence>
<protein>
    <submittedName>
        <fullName evidence="3">N-acetyltransferase</fullName>
    </submittedName>
</protein>